<dbReference type="CDD" id="cd22582">
    <property type="entry name" value="BRcat_RBR_unk"/>
    <property type="match status" value="1"/>
</dbReference>
<reference evidence="17" key="1">
    <citation type="submission" date="2023-10" db="EMBL/GenBank/DDBJ databases">
        <title>Chromosome-level genome of the transformable northern wattle, Acacia crassicarpa.</title>
        <authorList>
            <person name="Massaro I."/>
            <person name="Sinha N.R."/>
            <person name="Poethig S."/>
            <person name="Leichty A.R."/>
        </authorList>
    </citation>
    <scope>NUCLEOTIDE SEQUENCE</scope>
    <source>
        <strain evidence="17">Acra3RX</strain>
        <tissue evidence="17">Leaf</tissue>
    </source>
</reference>
<keyword evidence="14" id="KW-0732">Signal</keyword>
<dbReference type="PROSITE" id="PS00518">
    <property type="entry name" value="ZF_RING_1"/>
    <property type="match status" value="1"/>
</dbReference>
<dbReference type="InterPro" id="IPR002867">
    <property type="entry name" value="IBR_dom"/>
</dbReference>
<comment type="catalytic activity">
    <reaction evidence="1">
        <text>[E2 ubiquitin-conjugating enzyme]-S-ubiquitinyl-L-cysteine + [acceptor protein]-L-lysine = [E2 ubiquitin-conjugating enzyme]-L-cysteine + [acceptor protein]-N(6)-ubiquitinyl-L-lysine.</text>
        <dbReference type="EC" id="2.3.2.31"/>
    </reaction>
</comment>
<feature type="chain" id="PRO_5041930704" description="RBR-type E3 ubiquitin transferase" evidence="14">
    <location>
        <begin position="31"/>
        <end position="263"/>
    </location>
</feature>
<keyword evidence="18" id="KW-1185">Reference proteome</keyword>
<evidence type="ECO:0000256" key="10">
    <source>
        <dbReference type="ARBA" id="ARBA00022771"/>
    </source>
</evidence>
<dbReference type="GO" id="GO:0061630">
    <property type="term" value="F:ubiquitin protein ligase activity"/>
    <property type="evidence" value="ECO:0007669"/>
    <property type="project" value="UniProtKB-EC"/>
</dbReference>
<feature type="signal peptide" evidence="14">
    <location>
        <begin position="1"/>
        <end position="30"/>
    </location>
</feature>
<comment type="pathway">
    <text evidence="4">Protein modification; protein ubiquitination.</text>
</comment>
<evidence type="ECO:0000259" key="16">
    <source>
        <dbReference type="PROSITE" id="PS51873"/>
    </source>
</evidence>
<dbReference type="EC" id="2.3.2.31" evidence="6"/>
<dbReference type="Pfam" id="PF01485">
    <property type="entry name" value="IBR"/>
    <property type="match status" value="1"/>
</dbReference>
<evidence type="ECO:0000256" key="8">
    <source>
        <dbReference type="ARBA" id="ARBA00022723"/>
    </source>
</evidence>
<name>A0AAE1KA79_9FABA</name>
<evidence type="ECO:0000313" key="17">
    <source>
        <dbReference type="EMBL" id="KAK4269539.1"/>
    </source>
</evidence>
<keyword evidence="7" id="KW-0808">Transferase</keyword>
<organism evidence="17 18">
    <name type="scientific">Acacia crassicarpa</name>
    <name type="common">northern wattle</name>
    <dbReference type="NCBI Taxonomy" id="499986"/>
    <lineage>
        <taxon>Eukaryota</taxon>
        <taxon>Viridiplantae</taxon>
        <taxon>Streptophyta</taxon>
        <taxon>Embryophyta</taxon>
        <taxon>Tracheophyta</taxon>
        <taxon>Spermatophyta</taxon>
        <taxon>Magnoliopsida</taxon>
        <taxon>eudicotyledons</taxon>
        <taxon>Gunneridae</taxon>
        <taxon>Pentapetalae</taxon>
        <taxon>rosids</taxon>
        <taxon>fabids</taxon>
        <taxon>Fabales</taxon>
        <taxon>Fabaceae</taxon>
        <taxon>Caesalpinioideae</taxon>
        <taxon>mimosoid clade</taxon>
        <taxon>Acacieae</taxon>
        <taxon>Acacia</taxon>
    </lineage>
</organism>
<accession>A0AAE1KA79</accession>
<comment type="similarity">
    <text evidence="5">Belongs to the RBR family. Ariadne subfamily.</text>
</comment>
<feature type="domain" description="RING-type" evidence="15">
    <location>
        <begin position="54"/>
        <end position="99"/>
    </location>
</feature>
<evidence type="ECO:0000313" key="18">
    <source>
        <dbReference type="Proteomes" id="UP001293593"/>
    </source>
</evidence>
<dbReference type="InterPro" id="IPR018957">
    <property type="entry name" value="Znf_C3HC4_RING-type"/>
</dbReference>
<feature type="domain" description="RING-type" evidence="16">
    <location>
        <begin position="50"/>
        <end position="263"/>
    </location>
</feature>
<dbReference type="Pfam" id="PF22191">
    <property type="entry name" value="IBR_1"/>
    <property type="match status" value="1"/>
</dbReference>
<dbReference type="InterPro" id="IPR044066">
    <property type="entry name" value="TRIAD_supradom"/>
</dbReference>
<dbReference type="InterPro" id="IPR001841">
    <property type="entry name" value="Znf_RING"/>
</dbReference>
<dbReference type="InterPro" id="IPR017907">
    <property type="entry name" value="Znf_RING_CS"/>
</dbReference>
<protein>
    <recommendedName>
        <fullName evidence="6">RBR-type E3 ubiquitin transferase</fullName>
        <ecNumber evidence="6">2.3.2.31</ecNumber>
    </recommendedName>
</protein>
<evidence type="ECO:0000256" key="1">
    <source>
        <dbReference type="ARBA" id="ARBA00001798"/>
    </source>
</evidence>
<evidence type="ECO:0000256" key="14">
    <source>
        <dbReference type="SAM" id="SignalP"/>
    </source>
</evidence>
<sequence>MLLFVLQKLSGFFQYFCFFFLAFSSASVSSSSNPETEHVTSSIETDETLQVIICEICTDTKRITQMIKNQTCHHSYCSDCMTKHVVAKIQDSIITVPCPGLDCKSVFELEACRPWLPKDLFERWNKARCEVLFLQVPKFYCPFEDCSAMMLVENEKDQQTGGKTECPVCHRLFCPRCNVPWHTGVGCKKYQKLNKNKRQSEDRLVRKLAKEKRWQRCPKCKFYVEKISGCVHITCRCKYEFCYVCGREWSFLHGSRCLSNRLF</sequence>
<evidence type="ECO:0000256" key="5">
    <source>
        <dbReference type="ARBA" id="ARBA00005884"/>
    </source>
</evidence>
<dbReference type="InterPro" id="IPR031127">
    <property type="entry name" value="E3_UB_ligase_RBR"/>
</dbReference>
<keyword evidence="11" id="KW-0833">Ubl conjugation pathway</keyword>
<keyword evidence="8" id="KW-0479">Metal-binding</keyword>
<evidence type="ECO:0000256" key="13">
    <source>
        <dbReference type="PROSITE-ProRule" id="PRU00175"/>
    </source>
</evidence>
<evidence type="ECO:0000256" key="2">
    <source>
        <dbReference type="ARBA" id="ARBA00001947"/>
    </source>
</evidence>
<dbReference type="Proteomes" id="UP001293593">
    <property type="component" value="Unassembled WGS sequence"/>
</dbReference>
<dbReference type="Pfam" id="PF00097">
    <property type="entry name" value="zf-C3HC4"/>
    <property type="match status" value="1"/>
</dbReference>
<dbReference type="SUPFAM" id="SSF57850">
    <property type="entry name" value="RING/U-box"/>
    <property type="match status" value="3"/>
</dbReference>
<evidence type="ECO:0000256" key="7">
    <source>
        <dbReference type="ARBA" id="ARBA00022679"/>
    </source>
</evidence>
<keyword evidence="9" id="KW-0677">Repeat</keyword>
<keyword evidence="10 13" id="KW-0863">Zinc-finger</keyword>
<keyword evidence="12" id="KW-0862">Zinc</keyword>
<dbReference type="AlphaFoldDB" id="A0AAE1KA79"/>
<dbReference type="Gene3D" id="1.20.120.1750">
    <property type="match status" value="1"/>
</dbReference>
<dbReference type="GO" id="GO:0016567">
    <property type="term" value="P:protein ubiquitination"/>
    <property type="evidence" value="ECO:0007669"/>
    <property type="project" value="InterPro"/>
</dbReference>
<evidence type="ECO:0000256" key="4">
    <source>
        <dbReference type="ARBA" id="ARBA00004906"/>
    </source>
</evidence>
<dbReference type="EMBL" id="JAWXYG010000006">
    <property type="protein sequence ID" value="KAK4269539.1"/>
    <property type="molecule type" value="Genomic_DNA"/>
</dbReference>
<evidence type="ECO:0000256" key="11">
    <source>
        <dbReference type="ARBA" id="ARBA00022786"/>
    </source>
</evidence>
<comment type="function">
    <text evidence="3">Might act as an E3 ubiquitin-protein ligase, or as part of E3 complex, which accepts ubiquitin from specific E2 ubiquitin-conjugating enzymes and then transfers it to substrates.</text>
</comment>
<dbReference type="InterPro" id="IPR013083">
    <property type="entry name" value="Znf_RING/FYVE/PHD"/>
</dbReference>
<proteinExistence type="inferred from homology"/>
<dbReference type="FunFam" id="3.30.40.10:FF:000230">
    <property type="entry name" value="RBR-type E3 ubiquitin transferase"/>
    <property type="match status" value="1"/>
</dbReference>
<evidence type="ECO:0000256" key="9">
    <source>
        <dbReference type="ARBA" id="ARBA00022737"/>
    </source>
</evidence>
<dbReference type="SMART" id="SM00647">
    <property type="entry name" value="IBR"/>
    <property type="match status" value="2"/>
</dbReference>
<dbReference type="GO" id="GO:0008270">
    <property type="term" value="F:zinc ion binding"/>
    <property type="evidence" value="ECO:0007669"/>
    <property type="project" value="UniProtKB-KW"/>
</dbReference>
<evidence type="ECO:0000256" key="12">
    <source>
        <dbReference type="ARBA" id="ARBA00022833"/>
    </source>
</evidence>
<dbReference type="PROSITE" id="PS50089">
    <property type="entry name" value="ZF_RING_2"/>
    <property type="match status" value="1"/>
</dbReference>
<gene>
    <name evidence="17" type="ORF">QN277_022683</name>
</gene>
<dbReference type="CDD" id="cd22584">
    <property type="entry name" value="Rcat_RBR_unk"/>
    <property type="match status" value="1"/>
</dbReference>
<dbReference type="Gene3D" id="3.30.40.10">
    <property type="entry name" value="Zinc/RING finger domain, C3HC4 (zinc finger)"/>
    <property type="match status" value="1"/>
</dbReference>
<comment type="caution">
    <text evidence="17">The sequence shown here is derived from an EMBL/GenBank/DDBJ whole genome shotgun (WGS) entry which is preliminary data.</text>
</comment>
<dbReference type="PROSITE" id="PS51873">
    <property type="entry name" value="TRIAD"/>
    <property type="match status" value="1"/>
</dbReference>
<dbReference type="PANTHER" id="PTHR11685">
    <property type="entry name" value="RBR FAMILY RING FINGER AND IBR DOMAIN-CONTAINING"/>
    <property type="match status" value="1"/>
</dbReference>
<evidence type="ECO:0000256" key="6">
    <source>
        <dbReference type="ARBA" id="ARBA00012251"/>
    </source>
</evidence>
<evidence type="ECO:0000256" key="3">
    <source>
        <dbReference type="ARBA" id="ARBA00003976"/>
    </source>
</evidence>
<evidence type="ECO:0000259" key="15">
    <source>
        <dbReference type="PROSITE" id="PS50089"/>
    </source>
</evidence>
<comment type="cofactor">
    <cofactor evidence="2">
        <name>Zn(2+)</name>
        <dbReference type="ChEBI" id="CHEBI:29105"/>
    </cofactor>
</comment>